<dbReference type="AlphaFoldDB" id="A0AA85J6F9"/>
<evidence type="ECO:0000313" key="1">
    <source>
        <dbReference type="Proteomes" id="UP000050795"/>
    </source>
</evidence>
<dbReference type="WBParaSite" id="TREG1_143650.10">
    <property type="protein sequence ID" value="TREG1_143650.10"/>
    <property type="gene ID" value="TREG1_143650"/>
</dbReference>
<reference evidence="1" key="1">
    <citation type="submission" date="2022-06" db="EMBL/GenBank/DDBJ databases">
        <authorList>
            <person name="Berger JAMES D."/>
            <person name="Berger JAMES D."/>
        </authorList>
    </citation>
    <scope>NUCLEOTIDE SEQUENCE [LARGE SCALE GENOMIC DNA]</scope>
</reference>
<keyword evidence="1" id="KW-1185">Reference proteome</keyword>
<evidence type="ECO:0000313" key="3">
    <source>
        <dbReference type="WBParaSite" id="TREG1_143650.11"/>
    </source>
</evidence>
<dbReference type="Proteomes" id="UP000050795">
    <property type="component" value="Unassembled WGS sequence"/>
</dbReference>
<sequence length="112" mass="12752">MVGIYSSIHSLSNLCSFYTMLTLIYKEYQNVKSQRKAQLESKKQVMLTSINQVSNELLAKIDENVSKVMKVFVFTLTLHYPMSQKTTEIAEQRLIFSIISFSPSSGSAVIYL</sequence>
<organism evidence="1 2">
    <name type="scientific">Trichobilharzia regenti</name>
    <name type="common">Nasal bird schistosome</name>
    <dbReference type="NCBI Taxonomy" id="157069"/>
    <lineage>
        <taxon>Eukaryota</taxon>
        <taxon>Metazoa</taxon>
        <taxon>Spiralia</taxon>
        <taxon>Lophotrochozoa</taxon>
        <taxon>Platyhelminthes</taxon>
        <taxon>Trematoda</taxon>
        <taxon>Digenea</taxon>
        <taxon>Strigeidida</taxon>
        <taxon>Schistosomatoidea</taxon>
        <taxon>Schistosomatidae</taxon>
        <taxon>Trichobilharzia</taxon>
    </lineage>
</organism>
<dbReference type="WBParaSite" id="TREG1_143650.11">
    <property type="protein sequence ID" value="TREG1_143650.11"/>
    <property type="gene ID" value="TREG1_143650"/>
</dbReference>
<name>A0AA85J6F9_TRIRE</name>
<evidence type="ECO:0000313" key="2">
    <source>
        <dbReference type="WBParaSite" id="TREG1_143650.10"/>
    </source>
</evidence>
<accession>A0AA85J6F9</accession>
<reference evidence="2 3" key="2">
    <citation type="submission" date="2023-11" db="UniProtKB">
        <authorList>
            <consortium name="WormBaseParasite"/>
        </authorList>
    </citation>
    <scope>IDENTIFICATION</scope>
</reference>
<protein>
    <submittedName>
        <fullName evidence="2 3">Uncharacterized protein</fullName>
    </submittedName>
</protein>
<proteinExistence type="predicted"/>